<accession>A0A2T9ZJX8</accession>
<dbReference type="AlphaFoldDB" id="A0A2T9ZJX8"/>
<sequence length="77" mass="8555">MENKNREKIPAFIELDKVSVVLEFEKPGPENNPKYPITATSNNKIANLEVIKLEYLSSGDVGLQSSDIDMPVSVSDF</sequence>
<reference evidence="1 2" key="1">
    <citation type="journal article" date="2018" name="MBio">
        <title>Comparative Genomics Reveals the Core Gene Toolbox for the Fungus-Insect Symbiosis.</title>
        <authorList>
            <person name="Wang Y."/>
            <person name="Stata M."/>
            <person name="Wang W."/>
            <person name="Stajich J.E."/>
            <person name="White M.M."/>
            <person name="Moncalvo J.M."/>
        </authorList>
    </citation>
    <scope>NUCLEOTIDE SEQUENCE [LARGE SCALE GENOMIC DNA]</scope>
    <source>
        <strain evidence="1 2">SC-DP-2</strain>
    </source>
</reference>
<dbReference type="EMBL" id="MBFS01000068">
    <property type="protein sequence ID" value="PVV04875.1"/>
    <property type="molecule type" value="Genomic_DNA"/>
</dbReference>
<proteinExistence type="predicted"/>
<dbReference type="Proteomes" id="UP000245609">
    <property type="component" value="Unassembled WGS sequence"/>
</dbReference>
<comment type="caution">
    <text evidence="1">The sequence shown here is derived from an EMBL/GenBank/DDBJ whole genome shotgun (WGS) entry which is preliminary data.</text>
</comment>
<organism evidence="1 2">
    <name type="scientific">Smittium megazygosporum</name>
    <dbReference type="NCBI Taxonomy" id="133381"/>
    <lineage>
        <taxon>Eukaryota</taxon>
        <taxon>Fungi</taxon>
        <taxon>Fungi incertae sedis</taxon>
        <taxon>Zoopagomycota</taxon>
        <taxon>Kickxellomycotina</taxon>
        <taxon>Harpellomycetes</taxon>
        <taxon>Harpellales</taxon>
        <taxon>Legeriomycetaceae</taxon>
        <taxon>Smittium</taxon>
    </lineage>
</organism>
<keyword evidence="2" id="KW-1185">Reference proteome</keyword>
<evidence type="ECO:0000313" key="2">
    <source>
        <dbReference type="Proteomes" id="UP000245609"/>
    </source>
</evidence>
<evidence type="ECO:0000313" key="1">
    <source>
        <dbReference type="EMBL" id="PVV04875.1"/>
    </source>
</evidence>
<gene>
    <name evidence="1" type="ORF">BB560_000607</name>
</gene>
<protein>
    <submittedName>
        <fullName evidence="1">Uncharacterized protein</fullName>
    </submittedName>
</protein>
<name>A0A2T9ZJX8_9FUNG</name>